<dbReference type="Gene3D" id="1.10.357.10">
    <property type="entry name" value="Tetracycline Repressor, domain 2"/>
    <property type="match status" value="1"/>
</dbReference>
<dbReference type="Pfam" id="PF09209">
    <property type="entry name" value="CecR_C"/>
    <property type="match status" value="1"/>
</dbReference>
<dbReference type="PANTHER" id="PTHR30055:SF234">
    <property type="entry name" value="HTH-TYPE TRANSCRIPTIONAL REGULATOR BETI"/>
    <property type="match status" value="1"/>
</dbReference>
<dbReference type="EMBL" id="BMJA01000002">
    <property type="protein sequence ID" value="GGA40059.1"/>
    <property type="molecule type" value="Genomic_DNA"/>
</dbReference>
<dbReference type="InterPro" id="IPR001647">
    <property type="entry name" value="HTH_TetR"/>
</dbReference>
<feature type="domain" description="HTH tetR-type" evidence="5">
    <location>
        <begin position="22"/>
        <end position="82"/>
    </location>
</feature>
<dbReference type="RefSeq" id="WP_188795328.1">
    <property type="nucleotide sequence ID" value="NZ_BMJA01000002.1"/>
</dbReference>
<evidence type="ECO:0000259" key="5">
    <source>
        <dbReference type="PROSITE" id="PS50977"/>
    </source>
</evidence>
<keyword evidence="1" id="KW-0805">Transcription regulation</keyword>
<reference evidence="7" key="1">
    <citation type="journal article" date="2019" name="Int. J. Syst. Evol. Microbiol.">
        <title>The Global Catalogue of Microorganisms (GCM) 10K type strain sequencing project: providing services to taxonomists for standard genome sequencing and annotation.</title>
        <authorList>
            <consortium name="The Broad Institute Genomics Platform"/>
            <consortium name="The Broad Institute Genome Sequencing Center for Infectious Disease"/>
            <person name="Wu L."/>
            <person name="Ma J."/>
        </authorList>
    </citation>
    <scope>NUCLEOTIDE SEQUENCE [LARGE SCALE GENOMIC DNA]</scope>
    <source>
        <strain evidence="7">CGMCC 1.15439</strain>
    </source>
</reference>
<evidence type="ECO:0000313" key="6">
    <source>
        <dbReference type="EMBL" id="GGA40059.1"/>
    </source>
</evidence>
<evidence type="ECO:0000256" key="3">
    <source>
        <dbReference type="ARBA" id="ARBA00023163"/>
    </source>
</evidence>
<dbReference type="InterPro" id="IPR036271">
    <property type="entry name" value="Tet_transcr_reg_TetR-rel_C_sf"/>
</dbReference>
<dbReference type="PROSITE" id="PS50977">
    <property type="entry name" value="HTH_TETR_2"/>
    <property type="match status" value="1"/>
</dbReference>
<dbReference type="InterPro" id="IPR009057">
    <property type="entry name" value="Homeodomain-like_sf"/>
</dbReference>
<dbReference type="Pfam" id="PF00440">
    <property type="entry name" value="TetR_N"/>
    <property type="match status" value="1"/>
</dbReference>
<evidence type="ECO:0000256" key="4">
    <source>
        <dbReference type="PROSITE-ProRule" id="PRU00335"/>
    </source>
</evidence>
<sequence>MKAGSPTKRLRRSTASGYARGDETRQRIIDAAIQLFGEHGFKDASTRDIAAAAGVNAPALQYYFENKEGLYKACAEYITDDLKARYAPSMKHAKDALKNNAGIEALIDAYMHMQATTLDSVLTQPHLSKGRLVGRELAGESPRIASEMLQRKMKQPINKLLLTLLARIMHTRPDDAITRIRMLTLKGLVLAFYYPPGACLELLEWKEIDANKSAMIKASVQEQTRTLLMSWHEAGMRKDAA</sequence>
<evidence type="ECO:0000313" key="7">
    <source>
        <dbReference type="Proteomes" id="UP000620046"/>
    </source>
</evidence>
<keyword evidence="3" id="KW-0804">Transcription</keyword>
<organism evidence="6 7">
    <name type="scientific">Dyella nitratireducens</name>
    <dbReference type="NCBI Taxonomy" id="1849580"/>
    <lineage>
        <taxon>Bacteria</taxon>
        <taxon>Pseudomonadati</taxon>
        <taxon>Pseudomonadota</taxon>
        <taxon>Gammaproteobacteria</taxon>
        <taxon>Lysobacterales</taxon>
        <taxon>Rhodanobacteraceae</taxon>
        <taxon>Dyella</taxon>
    </lineage>
</organism>
<accession>A0ABQ1GAW0</accession>
<dbReference type="PANTHER" id="PTHR30055">
    <property type="entry name" value="HTH-TYPE TRANSCRIPTIONAL REGULATOR RUTR"/>
    <property type="match status" value="1"/>
</dbReference>
<evidence type="ECO:0000256" key="2">
    <source>
        <dbReference type="ARBA" id="ARBA00023125"/>
    </source>
</evidence>
<dbReference type="SUPFAM" id="SSF48498">
    <property type="entry name" value="Tetracyclin repressor-like, C-terminal domain"/>
    <property type="match status" value="1"/>
</dbReference>
<gene>
    <name evidence="6" type="ORF">GCM10010981_31660</name>
</gene>
<dbReference type="InterPro" id="IPR050109">
    <property type="entry name" value="HTH-type_TetR-like_transc_reg"/>
</dbReference>
<dbReference type="Proteomes" id="UP000620046">
    <property type="component" value="Unassembled WGS sequence"/>
</dbReference>
<dbReference type="InterPro" id="IPR015292">
    <property type="entry name" value="Tscrpt_reg_YbiH_C"/>
</dbReference>
<dbReference type="Gene3D" id="1.10.10.60">
    <property type="entry name" value="Homeodomain-like"/>
    <property type="match status" value="1"/>
</dbReference>
<keyword evidence="7" id="KW-1185">Reference proteome</keyword>
<feature type="DNA-binding region" description="H-T-H motif" evidence="4">
    <location>
        <begin position="45"/>
        <end position="64"/>
    </location>
</feature>
<proteinExistence type="predicted"/>
<comment type="caution">
    <text evidence="6">The sequence shown here is derived from an EMBL/GenBank/DDBJ whole genome shotgun (WGS) entry which is preliminary data.</text>
</comment>
<name>A0ABQ1GAW0_9GAMM</name>
<dbReference type="PRINTS" id="PR00455">
    <property type="entry name" value="HTHTETR"/>
</dbReference>
<dbReference type="SUPFAM" id="SSF46689">
    <property type="entry name" value="Homeodomain-like"/>
    <property type="match status" value="1"/>
</dbReference>
<evidence type="ECO:0000256" key="1">
    <source>
        <dbReference type="ARBA" id="ARBA00023015"/>
    </source>
</evidence>
<protein>
    <submittedName>
        <fullName evidence="6">Transcriptional regulator</fullName>
    </submittedName>
</protein>
<keyword evidence="2 4" id="KW-0238">DNA-binding</keyword>